<organism evidence="9 10">
    <name type="scientific">Cyanobium gracile UHCC 0139</name>
    <dbReference type="NCBI Taxonomy" id="3110308"/>
    <lineage>
        <taxon>Bacteria</taxon>
        <taxon>Bacillati</taxon>
        <taxon>Cyanobacteriota</taxon>
        <taxon>Cyanophyceae</taxon>
        <taxon>Synechococcales</taxon>
        <taxon>Prochlorococcaceae</taxon>
        <taxon>Cyanobium</taxon>
    </lineage>
</organism>
<evidence type="ECO:0000256" key="6">
    <source>
        <dbReference type="ARBA" id="ARBA00023136"/>
    </source>
</evidence>
<dbReference type="PANTHER" id="PTHR43738">
    <property type="entry name" value="ABC TRANSPORTER, MEMBRANE PROTEIN"/>
    <property type="match status" value="1"/>
</dbReference>
<keyword evidence="5 7" id="KW-1133">Transmembrane helix</keyword>
<evidence type="ECO:0000313" key="9">
    <source>
        <dbReference type="EMBL" id="MEA5389653.1"/>
    </source>
</evidence>
<keyword evidence="4 7" id="KW-0812">Transmembrane</keyword>
<reference evidence="9 10" key="1">
    <citation type="submission" date="2023-12" db="EMBL/GenBank/DDBJ databases">
        <title>Baltic Sea Cyanobacteria.</title>
        <authorList>
            <person name="Delbaje E."/>
            <person name="Fewer D.P."/>
            <person name="Shishido T.K."/>
        </authorList>
    </citation>
    <scope>NUCLEOTIDE SEQUENCE [LARGE SCALE GENOMIC DNA]</scope>
    <source>
        <strain evidence="9 10">UHCC 0139</strain>
    </source>
</reference>
<sequence>MIGRSLRRSLGDLPVAWLQLKRQPIRYLVAVTGIGFAALLMFMQLGFQSGLLTSATTFYQALITDLVVISPGTRDSGAFQQFPQSQLYQSLGVPGVADVIPVYVANVNAQQMGGIKPTSLRLIGFDPDQQILDLAPVREQIDRIRTPGYVLFDAAGNSNTGPVAAAVKAQGSQTMILSDYSKTFRVVGLFRLGSTFAADSNLISSDTTALQLAYKQINEGEISMGLIRVTDPAAIAPVQRHLRALYGSQLQVFTKPELIASEQNYWNTSSSFGIIFGFGTIMGLLVGGVIVYQVLYTDVSDHLHEYATLKALGFRNRFLLLLVLQEASILAISSFVPALVASAALYAFLTAVSGIQIVMTTDKTVLVFSLTIGVCAVAAAIALNKLRDADPASVF</sequence>
<comment type="caution">
    <text evidence="9">The sequence shown here is derived from an EMBL/GenBank/DDBJ whole genome shotgun (WGS) entry which is preliminary data.</text>
</comment>
<evidence type="ECO:0000256" key="1">
    <source>
        <dbReference type="ARBA" id="ARBA00004651"/>
    </source>
</evidence>
<protein>
    <submittedName>
        <fullName evidence="9">ABC transporter permease DevC</fullName>
    </submittedName>
</protein>
<dbReference type="InterPro" id="IPR005891">
    <property type="entry name" value="DevC"/>
</dbReference>
<feature type="domain" description="ABC3 transporter permease C-terminal" evidence="8">
    <location>
        <begin position="280"/>
        <end position="390"/>
    </location>
</feature>
<dbReference type="Pfam" id="PF02687">
    <property type="entry name" value="FtsX"/>
    <property type="match status" value="1"/>
</dbReference>
<gene>
    <name evidence="9" type="primary">devC</name>
    <name evidence="9" type="ORF">VB738_00135</name>
</gene>
<proteinExistence type="predicted"/>
<dbReference type="InterPro" id="IPR051125">
    <property type="entry name" value="ABC-4/HrtB_transporter"/>
</dbReference>
<dbReference type="RefSeq" id="WP_254946373.1">
    <property type="nucleotide sequence ID" value="NZ_JAYGHX010000001.1"/>
</dbReference>
<evidence type="ECO:0000313" key="10">
    <source>
        <dbReference type="Proteomes" id="UP001304461"/>
    </source>
</evidence>
<evidence type="ECO:0000259" key="8">
    <source>
        <dbReference type="Pfam" id="PF02687"/>
    </source>
</evidence>
<comment type="subcellular location">
    <subcellularLocation>
        <location evidence="1">Cell membrane</location>
        <topology evidence="1">Multi-pass membrane protein</topology>
    </subcellularLocation>
</comment>
<dbReference type="PIRSF" id="PIRSF031773">
    <property type="entry name" value="DevC"/>
    <property type="match status" value="1"/>
</dbReference>
<dbReference type="NCBIfam" id="TIGR01185">
    <property type="entry name" value="devC"/>
    <property type="match status" value="1"/>
</dbReference>
<evidence type="ECO:0000256" key="4">
    <source>
        <dbReference type="ARBA" id="ARBA00022692"/>
    </source>
</evidence>
<feature type="transmembrane region" description="Helical" evidence="7">
    <location>
        <begin position="272"/>
        <end position="297"/>
    </location>
</feature>
<evidence type="ECO:0000256" key="5">
    <source>
        <dbReference type="ARBA" id="ARBA00022989"/>
    </source>
</evidence>
<keyword evidence="2" id="KW-0813">Transport</keyword>
<evidence type="ECO:0000256" key="2">
    <source>
        <dbReference type="ARBA" id="ARBA00022448"/>
    </source>
</evidence>
<feature type="transmembrane region" description="Helical" evidence="7">
    <location>
        <begin position="27"/>
        <end position="47"/>
    </location>
</feature>
<dbReference type="InterPro" id="IPR003838">
    <property type="entry name" value="ABC3_permease_C"/>
</dbReference>
<feature type="transmembrane region" description="Helical" evidence="7">
    <location>
        <begin position="318"/>
        <end position="345"/>
    </location>
</feature>
<feature type="transmembrane region" description="Helical" evidence="7">
    <location>
        <begin position="365"/>
        <end position="383"/>
    </location>
</feature>
<dbReference type="EMBL" id="JAYGHX010000001">
    <property type="protein sequence ID" value="MEA5389653.1"/>
    <property type="molecule type" value="Genomic_DNA"/>
</dbReference>
<keyword evidence="10" id="KW-1185">Reference proteome</keyword>
<keyword evidence="3" id="KW-1003">Cell membrane</keyword>
<evidence type="ECO:0000256" key="7">
    <source>
        <dbReference type="SAM" id="Phobius"/>
    </source>
</evidence>
<name>A0ABU5RNI9_9CYAN</name>
<accession>A0ABU5RNI9</accession>
<dbReference type="Proteomes" id="UP001304461">
    <property type="component" value="Unassembled WGS sequence"/>
</dbReference>
<evidence type="ECO:0000256" key="3">
    <source>
        <dbReference type="ARBA" id="ARBA00022475"/>
    </source>
</evidence>
<keyword evidence="6 7" id="KW-0472">Membrane</keyword>
<dbReference type="PANTHER" id="PTHR43738:SF1">
    <property type="entry name" value="HEMIN TRANSPORT SYSTEM PERMEASE PROTEIN HRTB-RELATED"/>
    <property type="match status" value="1"/>
</dbReference>